<organism evidence="1 2">
    <name type="scientific">Acaulospora colombiana</name>
    <dbReference type="NCBI Taxonomy" id="27376"/>
    <lineage>
        <taxon>Eukaryota</taxon>
        <taxon>Fungi</taxon>
        <taxon>Fungi incertae sedis</taxon>
        <taxon>Mucoromycota</taxon>
        <taxon>Glomeromycotina</taxon>
        <taxon>Glomeromycetes</taxon>
        <taxon>Diversisporales</taxon>
        <taxon>Acaulosporaceae</taxon>
        <taxon>Acaulospora</taxon>
    </lineage>
</organism>
<evidence type="ECO:0000313" key="2">
    <source>
        <dbReference type="Proteomes" id="UP000789525"/>
    </source>
</evidence>
<protein>
    <submittedName>
        <fullName evidence="1">7771_t:CDS:1</fullName>
    </submittedName>
</protein>
<comment type="caution">
    <text evidence="1">The sequence shown here is derived from an EMBL/GenBank/DDBJ whole genome shotgun (WGS) entry which is preliminary data.</text>
</comment>
<sequence length="86" mass="9248">KRNAPQSGVKSSQSSEGEVCFVDETDGISTAHSGSDDDLKEFDLFKKRSHSKDKGKRKVVKPIIIDSDAESTSGNQSSMAESSKAK</sequence>
<feature type="non-terminal residue" evidence="1">
    <location>
        <position position="1"/>
    </location>
</feature>
<name>A0ACA9Q8Z5_9GLOM</name>
<proteinExistence type="predicted"/>
<reference evidence="1" key="1">
    <citation type="submission" date="2021-06" db="EMBL/GenBank/DDBJ databases">
        <authorList>
            <person name="Kallberg Y."/>
            <person name="Tangrot J."/>
            <person name="Rosling A."/>
        </authorList>
    </citation>
    <scope>NUCLEOTIDE SEQUENCE</scope>
    <source>
        <strain evidence="1">CL356</strain>
    </source>
</reference>
<accession>A0ACA9Q8Z5</accession>
<evidence type="ECO:0000313" key="1">
    <source>
        <dbReference type="EMBL" id="CAG8739174.1"/>
    </source>
</evidence>
<dbReference type="EMBL" id="CAJVPT010046981">
    <property type="protein sequence ID" value="CAG8739174.1"/>
    <property type="molecule type" value="Genomic_DNA"/>
</dbReference>
<feature type="non-terminal residue" evidence="1">
    <location>
        <position position="86"/>
    </location>
</feature>
<gene>
    <name evidence="1" type="ORF">ACOLOM_LOCUS12077</name>
</gene>
<dbReference type="Proteomes" id="UP000789525">
    <property type="component" value="Unassembled WGS sequence"/>
</dbReference>
<keyword evidence="2" id="KW-1185">Reference proteome</keyword>